<feature type="compositionally biased region" description="Basic and acidic residues" evidence="14">
    <location>
        <begin position="999"/>
        <end position="1008"/>
    </location>
</feature>
<keyword evidence="6" id="KW-0677">Repeat</keyword>
<dbReference type="Proteomes" id="UP000276991">
    <property type="component" value="Unassembled WGS sequence"/>
</dbReference>
<evidence type="ECO:0000256" key="1">
    <source>
        <dbReference type="ARBA" id="ARBA00004448"/>
    </source>
</evidence>
<dbReference type="Pfam" id="PF13499">
    <property type="entry name" value="EF-hand_7"/>
    <property type="match status" value="1"/>
</dbReference>
<dbReference type="GO" id="GO:0005743">
    <property type="term" value="C:mitochondrial inner membrane"/>
    <property type="evidence" value="ECO:0007669"/>
    <property type="project" value="UniProtKB-SubCell"/>
</dbReference>
<dbReference type="Gene3D" id="3.30.70.330">
    <property type="match status" value="1"/>
</dbReference>
<dbReference type="Pfam" id="PF00153">
    <property type="entry name" value="Mito_carr"/>
    <property type="match status" value="3"/>
</dbReference>
<dbReference type="InterPro" id="IPR018108">
    <property type="entry name" value="MCP_transmembrane"/>
</dbReference>
<dbReference type="PRINTS" id="PR00928">
    <property type="entry name" value="GRAVESDC"/>
</dbReference>
<evidence type="ECO:0000256" key="14">
    <source>
        <dbReference type="SAM" id="MobiDB-lite"/>
    </source>
</evidence>
<keyword evidence="10" id="KW-0496">Mitochondrion</keyword>
<evidence type="ECO:0000259" key="15">
    <source>
        <dbReference type="PROSITE" id="PS50102"/>
    </source>
</evidence>
<keyword evidence="8" id="KW-0106">Calcium</keyword>
<evidence type="ECO:0000256" key="10">
    <source>
        <dbReference type="ARBA" id="ARBA00023128"/>
    </source>
</evidence>
<dbReference type="InterPro" id="IPR012677">
    <property type="entry name" value="Nucleotide-bd_a/b_plait_sf"/>
</dbReference>
<feature type="repeat" description="Solcar" evidence="13">
    <location>
        <begin position="431"/>
        <end position="520"/>
    </location>
</feature>
<dbReference type="STRING" id="6277.A0A498SDB0"/>
<feature type="region of interest" description="Disordered" evidence="14">
    <location>
        <begin position="592"/>
        <end position="656"/>
    </location>
</feature>
<evidence type="ECO:0000256" key="6">
    <source>
        <dbReference type="ARBA" id="ARBA00022737"/>
    </source>
</evidence>
<evidence type="ECO:0000256" key="11">
    <source>
        <dbReference type="ARBA" id="ARBA00023136"/>
    </source>
</evidence>
<evidence type="ECO:0000256" key="12">
    <source>
        <dbReference type="PROSITE-ProRule" id="PRU00176"/>
    </source>
</evidence>
<dbReference type="PROSITE" id="PS00018">
    <property type="entry name" value="EF_HAND_1"/>
    <property type="match status" value="2"/>
</dbReference>
<reference evidence="17 18" key="1">
    <citation type="submission" date="2018-08" db="EMBL/GenBank/DDBJ databases">
        <authorList>
            <person name="Laetsch R D."/>
            <person name="Stevens L."/>
            <person name="Kumar S."/>
            <person name="Blaxter L. M."/>
        </authorList>
    </citation>
    <scope>NUCLEOTIDE SEQUENCE [LARGE SCALE GENOMIC DNA]</scope>
</reference>
<dbReference type="EMBL" id="UPTC01001277">
    <property type="protein sequence ID" value="VBB31546.1"/>
    <property type="molecule type" value="Genomic_DNA"/>
</dbReference>
<evidence type="ECO:0000313" key="18">
    <source>
        <dbReference type="Proteomes" id="UP000276991"/>
    </source>
</evidence>
<feature type="compositionally biased region" description="Polar residues" evidence="14">
    <location>
        <begin position="906"/>
        <end position="922"/>
    </location>
</feature>
<gene>
    <name evidence="17" type="ORF">NAV_LOCUS6337</name>
</gene>
<proteinExistence type="inferred from homology"/>
<feature type="region of interest" description="Disordered" evidence="14">
    <location>
        <begin position="1193"/>
        <end position="1212"/>
    </location>
</feature>
<dbReference type="OrthoDB" id="270584at2759"/>
<keyword evidence="7" id="KW-0999">Mitochondrion inner membrane</keyword>
<dbReference type="SMART" id="SM00054">
    <property type="entry name" value="EFh"/>
    <property type="match status" value="2"/>
</dbReference>
<comment type="subcellular location">
    <subcellularLocation>
        <location evidence="1">Mitochondrion inner membrane</location>
        <topology evidence="1">Multi-pass membrane protein</topology>
    </subcellularLocation>
</comment>
<dbReference type="InterPro" id="IPR002167">
    <property type="entry name" value="GDC-like"/>
</dbReference>
<feature type="repeat" description="Solcar" evidence="13">
    <location>
        <begin position="334"/>
        <end position="420"/>
    </location>
</feature>
<dbReference type="Gene3D" id="1.10.238.10">
    <property type="entry name" value="EF-hand"/>
    <property type="match status" value="2"/>
</dbReference>
<keyword evidence="18" id="KW-1185">Reference proteome</keyword>
<organism evidence="17 18">
    <name type="scientific">Acanthocheilonema viteae</name>
    <name type="common">Filarial nematode worm</name>
    <name type="synonym">Dipetalonema viteae</name>
    <dbReference type="NCBI Taxonomy" id="6277"/>
    <lineage>
        <taxon>Eukaryota</taxon>
        <taxon>Metazoa</taxon>
        <taxon>Ecdysozoa</taxon>
        <taxon>Nematoda</taxon>
        <taxon>Chromadorea</taxon>
        <taxon>Rhabditida</taxon>
        <taxon>Spirurina</taxon>
        <taxon>Spiruromorpha</taxon>
        <taxon>Filarioidea</taxon>
        <taxon>Onchocercidae</taxon>
        <taxon>Acanthocheilonema</taxon>
    </lineage>
</organism>
<feature type="compositionally biased region" description="Basic and acidic residues" evidence="14">
    <location>
        <begin position="1060"/>
        <end position="1111"/>
    </location>
</feature>
<feature type="compositionally biased region" description="Basic and acidic residues" evidence="14">
    <location>
        <begin position="592"/>
        <end position="603"/>
    </location>
</feature>
<evidence type="ECO:0000259" key="16">
    <source>
        <dbReference type="PROSITE" id="PS50222"/>
    </source>
</evidence>
<keyword evidence="3" id="KW-0813">Transport</keyword>
<dbReference type="InterPro" id="IPR002067">
    <property type="entry name" value="MCP"/>
</dbReference>
<feature type="repeat" description="Solcar" evidence="13">
    <location>
        <begin position="237"/>
        <end position="323"/>
    </location>
</feature>
<keyword evidence="5" id="KW-0479">Metal-binding</keyword>
<evidence type="ECO:0000313" key="17">
    <source>
        <dbReference type="EMBL" id="VBB31546.1"/>
    </source>
</evidence>
<dbReference type="GO" id="GO:0055085">
    <property type="term" value="P:transmembrane transport"/>
    <property type="evidence" value="ECO:0007669"/>
    <property type="project" value="InterPro"/>
</dbReference>
<feature type="compositionally biased region" description="Polar residues" evidence="14">
    <location>
        <begin position="1131"/>
        <end position="1141"/>
    </location>
</feature>
<dbReference type="PROSITE" id="PS50920">
    <property type="entry name" value="SOLCAR"/>
    <property type="match status" value="3"/>
</dbReference>
<dbReference type="FunFam" id="1.10.238.10:FF:000028">
    <property type="entry name" value="Putative calcium-binding mitochondrial carrier protein scamc-2"/>
    <property type="match status" value="1"/>
</dbReference>
<dbReference type="InterPro" id="IPR018247">
    <property type="entry name" value="EF_Hand_1_Ca_BS"/>
</dbReference>
<evidence type="ECO:0000256" key="7">
    <source>
        <dbReference type="ARBA" id="ARBA00022792"/>
    </source>
</evidence>
<accession>A0A498SDB0</accession>
<evidence type="ECO:0000256" key="2">
    <source>
        <dbReference type="ARBA" id="ARBA00006375"/>
    </source>
</evidence>
<feature type="region of interest" description="Disordered" evidence="14">
    <location>
        <begin position="835"/>
        <end position="1042"/>
    </location>
</feature>
<feature type="compositionally biased region" description="Basic residues" evidence="14">
    <location>
        <begin position="1142"/>
        <end position="1154"/>
    </location>
</feature>
<feature type="domain" description="EF-hand" evidence="16">
    <location>
        <begin position="131"/>
        <end position="166"/>
    </location>
</feature>
<keyword evidence="11 13" id="KW-0472">Membrane</keyword>
<feature type="domain" description="RRM" evidence="15">
    <location>
        <begin position="757"/>
        <end position="827"/>
    </location>
</feature>
<evidence type="ECO:0000256" key="5">
    <source>
        <dbReference type="ARBA" id="ARBA00022723"/>
    </source>
</evidence>
<feature type="compositionally biased region" description="Basic and acidic residues" evidence="14">
    <location>
        <begin position="1018"/>
        <end position="1032"/>
    </location>
</feature>
<keyword evidence="9" id="KW-1133">Transmembrane helix</keyword>
<protein>
    <submittedName>
        <fullName evidence="17">Uncharacterized protein</fullName>
    </submittedName>
</protein>
<dbReference type="SUPFAM" id="SSF54928">
    <property type="entry name" value="RNA-binding domain, RBD"/>
    <property type="match status" value="1"/>
</dbReference>
<dbReference type="GO" id="GO:0005509">
    <property type="term" value="F:calcium ion binding"/>
    <property type="evidence" value="ECO:0007669"/>
    <property type="project" value="InterPro"/>
</dbReference>
<evidence type="ECO:0000256" key="4">
    <source>
        <dbReference type="ARBA" id="ARBA00022692"/>
    </source>
</evidence>
<dbReference type="InterPro" id="IPR023395">
    <property type="entry name" value="MCP_dom_sf"/>
</dbReference>
<evidence type="ECO:0000256" key="9">
    <source>
        <dbReference type="ARBA" id="ARBA00022989"/>
    </source>
</evidence>
<keyword evidence="12" id="KW-0694">RNA-binding</keyword>
<dbReference type="Pfam" id="PF00076">
    <property type="entry name" value="RRM_1"/>
    <property type="match status" value="1"/>
</dbReference>
<feature type="compositionally biased region" description="Basic and acidic residues" evidence="14">
    <location>
        <begin position="627"/>
        <end position="656"/>
    </location>
</feature>
<sequence length="1262" mass="142276">MRPNGYRKKVLVTNKDAPNIVKSLSRLSEVVAPSYGVSIETPIPFANEDQVFPFQFSMLGISEEKEKRLRELYERLDMNKDGIVDIGDLTNALKQKAPHIPSGVIPELFAQMDHLNDDIITYAEFVQYAIEHEKKLESIFRDLDKNKSGYVGVQEIKKYCEDLGISITEAKAQEIVEWMARTNSASVNFSEFKDFMLLYPRSKPEEIAKFWKHNLMIDIGEDSQIPEDFSQQEIASGFWWKHFVAGGIAGCVSRTCTAPLDRVKIYLQVHATLFNHLRFPKAAKLLYEEGGLKSFWRGNGVNIAKIAPESAIKFFSYDLVKRLIVRHRDEDHKLKIFERFAAGSAAGVVSQTIVYPLEVLKTRLALRRSNQLESGLVDLAAKMYRNEGFLCFYKGIVPNLIGIIPYAGIDLAIYETLKSYYLNSYNAHSVPDIVAFPVCGACSSICGMLASYPFALVRTRLQAQSVSGNLTQPDTMNGQIQYIWKNDGLYGFYRGLTANLVKAVPAVAISYYVYEHMKSVRDTGIMFPSTLSSDEKCLKEIFEKLRTIERRDLQQAEEATEEVRRKVLIGAVSFKKADEKKDSFKRSSLIGRRRDSDKTKTDSDTVINSNTELLTPNVDNGNNKSLSLDDHSETGKKSEEAPDSFDIHESPIDFGTEKNDVSNVLNIRKSESSSASQRISTSGIYSNSSDACISPTSDTFDTCKAQDDSSSFDNCRPISLSDCDDFDTSGPYSSFNMYKPTSIGDDETDNYKPRSGPCLYIRGYDLVADFLQNVFNKFGVINRVFVEERQKSAFITYATTEEAEAAIKEMDGNMVNGITLRVSFARRQNQCGISENCEDNKSFDRSNSSDGRDYSNRSQEDEGGRFRSNKRIRFRSEKSRRSHGRGRTCGDSLLSAASAETDDNFRSGSNKVSSDESTVQASRDNDFWLAERQSAKRMDGPSVGKDDDDFDTYKSTVSPVEGDDLNVINKKDDDFDTYKPFSNDGRSDSSSNHRKSFGKRRDNFEHLRGGKRGGFCSDRNRNFRGNGRDNRNRGGSSWRSRKRSNELRHVDYCSTGNLGIDKKGSLLTGDENRDKDSFQTSDDHASEHSKSDSTNRESESRGNDNDSKDDFWPASNRSNNEGDESCPFSVERSSSGQSFRGSTRRNYRKGRRSGNRGEGFRRRRRNIGNKSTWSDEEGKSSCYDEWPDVDNKLSSLTSAGDKMPNSPPPPPCMSEVQVAWSEATKKTSKEMAVATKKEEITIMQRKLEIRKQVSYDEDDPFA</sequence>
<dbReference type="Gene3D" id="1.50.40.10">
    <property type="entry name" value="Mitochondrial carrier domain"/>
    <property type="match status" value="1"/>
</dbReference>
<dbReference type="InterPro" id="IPR011992">
    <property type="entry name" value="EF-hand-dom_pair"/>
</dbReference>
<keyword evidence="4 13" id="KW-0812">Transmembrane</keyword>
<dbReference type="PRINTS" id="PR00926">
    <property type="entry name" value="MITOCARRIER"/>
</dbReference>
<feature type="compositionally biased region" description="Polar residues" evidence="14">
    <location>
        <begin position="606"/>
        <end position="626"/>
    </location>
</feature>
<dbReference type="SUPFAM" id="SSF47473">
    <property type="entry name" value="EF-hand"/>
    <property type="match status" value="1"/>
</dbReference>
<dbReference type="CDD" id="cd00051">
    <property type="entry name" value="EFh"/>
    <property type="match status" value="1"/>
</dbReference>
<evidence type="ECO:0000256" key="13">
    <source>
        <dbReference type="PROSITE-ProRule" id="PRU00282"/>
    </source>
</evidence>
<evidence type="ECO:0000256" key="8">
    <source>
        <dbReference type="ARBA" id="ARBA00022837"/>
    </source>
</evidence>
<feature type="compositionally biased region" description="Basic and acidic residues" evidence="14">
    <location>
        <begin position="850"/>
        <end position="865"/>
    </location>
</feature>
<dbReference type="PANTHER" id="PTHR24089">
    <property type="entry name" value="SOLUTE CARRIER FAMILY 25"/>
    <property type="match status" value="1"/>
</dbReference>
<evidence type="ECO:0000256" key="3">
    <source>
        <dbReference type="ARBA" id="ARBA00022448"/>
    </source>
</evidence>
<dbReference type="PROSITE" id="PS50102">
    <property type="entry name" value="RRM"/>
    <property type="match status" value="1"/>
</dbReference>
<feature type="domain" description="EF-hand" evidence="16">
    <location>
        <begin position="64"/>
        <end position="99"/>
    </location>
</feature>
<dbReference type="PROSITE" id="PS50222">
    <property type="entry name" value="EF_HAND_2"/>
    <property type="match status" value="2"/>
</dbReference>
<dbReference type="FunFam" id="1.50.40.10:FF:000003">
    <property type="entry name" value="Putative calcium-binding mitochondrial carrier protein scamc-2"/>
    <property type="match status" value="1"/>
</dbReference>
<name>A0A498SDB0_ACAVI</name>
<feature type="region of interest" description="Disordered" evidence="14">
    <location>
        <begin position="1054"/>
        <end position="1188"/>
    </location>
</feature>
<comment type="similarity">
    <text evidence="2">Belongs to the mitochondrial carrier (TC 2.A.29) family.</text>
</comment>
<dbReference type="InterPro" id="IPR035979">
    <property type="entry name" value="RBD_domain_sf"/>
</dbReference>
<dbReference type="GO" id="GO:0003723">
    <property type="term" value="F:RNA binding"/>
    <property type="evidence" value="ECO:0007669"/>
    <property type="project" value="UniProtKB-UniRule"/>
</dbReference>
<dbReference type="InterPro" id="IPR002048">
    <property type="entry name" value="EF_hand_dom"/>
</dbReference>
<dbReference type="AlphaFoldDB" id="A0A498SDB0"/>
<dbReference type="InterPro" id="IPR000504">
    <property type="entry name" value="RRM_dom"/>
</dbReference>
<dbReference type="SUPFAM" id="SSF103506">
    <property type="entry name" value="Mitochondrial carrier"/>
    <property type="match status" value="1"/>
</dbReference>
<dbReference type="SMART" id="SM00360">
    <property type="entry name" value="RRM"/>
    <property type="match status" value="1"/>
</dbReference>